<evidence type="ECO:0000313" key="3">
    <source>
        <dbReference type="Proteomes" id="UP000177925"/>
    </source>
</evidence>
<evidence type="ECO:0000313" key="2">
    <source>
        <dbReference type="EMBL" id="OGI44750.1"/>
    </source>
</evidence>
<dbReference type="AlphaFoldDB" id="A0A1F6THY1"/>
<proteinExistence type="predicted"/>
<comment type="caution">
    <text evidence="2">The sequence shown here is derived from an EMBL/GenBank/DDBJ whole genome shotgun (WGS) entry which is preliminary data.</text>
</comment>
<gene>
    <name evidence="2" type="ORF">A2150_01595</name>
</gene>
<dbReference type="EMBL" id="MFSS01000013">
    <property type="protein sequence ID" value="OGI44750.1"/>
    <property type="molecule type" value="Genomic_DNA"/>
</dbReference>
<dbReference type="STRING" id="1817758.A2150_01595"/>
<sequence length="168" mass="18508">MFGDECSRYESRANSARYNTLYLPAPKPADTRLDPRAKPERPLPKGVVAQVAVYKMAFDGDKIKPCSDLSIRKEIVLQRIAQPDLVLREIREFYAQDGTLIATNAEDISTQLATSGVYQAATPLPIPRSAPPGKYRIVSRLLVETGTMKKPAQLAKVEGVFQVIPPAP</sequence>
<feature type="region of interest" description="Disordered" evidence="1">
    <location>
        <begin position="22"/>
        <end position="42"/>
    </location>
</feature>
<name>A0A1F6THY1_9PROT</name>
<protein>
    <submittedName>
        <fullName evidence="2">Uncharacterized protein</fullName>
    </submittedName>
</protein>
<evidence type="ECO:0000256" key="1">
    <source>
        <dbReference type="SAM" id="MobiDB-lite"/>
    </source>
</evidence>
<dbReference type="Proteomes" id="UP000177925">
    <property type="component" value="Unassembled WGS sequence"/>
</dbReference>
<reference evidence="2 3" key="1">
    <citation type="journal article" date="2016" name="Nat. Commun.">
        <title>Thousands of microbial genomes shed light on interconnected biogeochemical processes in an aquifer system.</title>
        <authorList>
            <person name="Anantharaman K."/>
            <person name="Brown C.T."/>
            <person name="Hug L.A."/>
            <person name="Sharon I."/>
            <person name="Castelle C.J."/>
            <person name="Probst A.J."/>
            <person name="Thomas B.C."/>
            <person name="Singh A."/>
            <person name="Wilkins M.J."/>
            <person name="Karaoz U."/>
            <person name="Brodie E.L."/>
            <person name="Williams K.H."/>
            <person name="Hubbard S.S."/>
            <person name="Banfield J.F."/>
        </authorList>
    </citation>
    <scope>NUCLEOTIDE SEQUENCE [LARGE SCALE GENOMIC DNA]</scope>
</reference>
<accession>A0A1F6THY1</accession>
<feature type="compositionally biased region" description="Basic and acidic residues" evidence="1">
    <location>
        <begin position="29"/>
        <end position="42"/>
    </location>
</feature>
<organism evidence="2 3">
    <name type="scientific">Candidatus Muproteobacteria bacterium RBG_16_64_11</name>
    <dbReference type="NCBI Taxonomy" id="1817758"/>
    <lineage>
        <taxon>Bacteria</taxon>
        <taxon>Pseudomonadati</taxon>
        <taxon>Pseudomonadota</taxon>
        <taxon>Candidatus Muproteobacteria</taxon>
    </lineage>
</organism>